<dbReference type="AlphaFoldDB" id="A0A1R0KU69"/>
<evidence type="ECO:0000313" key="2">
    <source>
        <dbReference type="EMBL" id="OLZ51668.1"/>
    </source>
</evidence>
<dbReference type="STRING" id="76021.BS329_15495"/>
<feature type="repeat" description="TPR" evidence="1">
    <location>
        <begin position="75"/>
        <end position="108"/>
    </location>
</feature>
<evidence type="ECO:0000256" key="1">
    <source>
        <dbReference type="PROSITE-ProRule" id="PRU00339"/>
    </source>
</evidence>
<name>A0A1R0KU69_9PSEU</name>
<organism evidence="2 3">
    <name type="scientific">Amycolatopsis coloradensis</name>
    <dbReference type="NCBI Taxonomy" id="76021"/>
    <lineage>
        <taxon>Bacteria</taxon>
        <taxon>Bacillati</taxon>
        <taxon>Actinomycetota</taxon>
        <taxon>Actinomycetes</taxon>
        <taxon>Pseudonocardiales</taxon>
        <taxon>Pseudonocardiaceae</taxon>
        <taxon>Amycolatopsis</taxon>
    </lineage>
</organism>
<dbReference type="SMART" id="SM00028">
    <property type="entry name" value="TPR"/>
    <property type="match status" value="4"/>
</dbReference>
<keyword evidence="1" id="KW-0802">TPR repeat</keyword>
<protein>
    <submittedName>
        <fullName evidence="2">Uncharacterized protein</fullName>
    </submittedName>
</protein>
<comment type="caution">
    <text evidence="2">The sequence shown here is derived from an EMBL/GenBank/DDBJ whole genome shotgun (WGS) entry which is preliminary data.</text>
</comment>
<dbReference type="PROSITE" id="PS50005">
    <property type="entry name" value="TPR"/>
    <property type="match status" value="1"/>
</dbReference>
<dbReference type="RefSeq" id="WP_076161282.1">
    <property type="nucleotide sequence ID" value="NZ_JBEZVB010000177.1"/>
</dbReference>
<evidence type="ECO:0000313" key="3">
    <source>
        <dbReference type="Proteomes" id="UP000187486"/>
    </source>
</evidence>
<dbReference type="Pfam" id="PF13374">
    <property type="entry name" value="TPR_10"/>
    <property type="match status" value="1"/>
</dbReference>
<dbReference type="Gene3D" id="1.25.40.10">
    <property type="entry name" value="Tetratricopeptide repeat domain"/>
    <property type="match status" value="1"/>
</dbReference>
<dbReference type="Proteomes" id="UP000187486">
    <property type="component" value="Unassembled WGS sequence"/>
</dbReference>
<proteinExistence type="predicted"/>
<dbReference type="PANTHER" id="PTHR10098">
    <property type="entry name" value="RAPSYN-RELATED"/>
    <property type="match status" value="1"/>
</dbReference>
<dbReference type="EMBL" id="MQUQ01000007">
    <property type="protein sequence ID" value="OLZ51668.1"/>
    <property type="molecule type" value="Genomic_DNA"/>
</dbReference>
<dbReference type="SUPFAM" id="SSF48452">
    <property type="entry name" value="TPR-like"/>
    <property type="match status" value="1"/>
</dbReference>
<reference evidence="2 3" key="1">
    <citation type="submission" date="2016-01" db="EMBL/GenBank/DDBJ databases">
        <title>Amycolatopsis coloradensis genome sequencing and assembly.</title>
        <authorList>
            <person name="Mayilraj S."/>
        </authorList>
    </citation>
    <scope>NUCLEOTIDE SEQUENCE [LARGE SCALE GENOMIC DNA]</scope>
    <source>
        <strain evidence="2 3">DSM 44225</strain>
    </source>
</reference>
<dbReference type="Pfam" id="PF13424">
    <property type="entry name" value="TPR_12"/>
    <property type="match status" value="1"/>
</dbReference>
<dbReference type="InterPro" id="IPR011990">
    <property type="entry name" value="TPR-like_helical_dom_sf"/>
</dbReference>
<dbReference type="PANTHER" id="PTHR10098:SF108">
    <property type="entry name" value="TETRATRICOPEPTIDE REPEAT PROTEIN 28"/>
    <property type="match status" value="1"/>
</dbReference>
<sequence>MPAVIASGELATAWLRTHALGITAAHRCGNAEAEARLRCQLGRAYLDLGHFDAAEQACSDARDLARSTGDRLNESVAVDQLGMAAQGLGDLDKAVAYFTESLRIEEELGIDRGVALRHRRIGEVLLQAGRFDDADRHLRVAREMFADMGDREGAAAVEVALARLDAHVGSPAAALQRLQRVRESRSAGYEADVLMALADVARIAGDLDAARNYARQAIQLCEPVGGLRLDRAKAWLASLATADFDRS</sequence>
<dbReference type="OrthoDB" id="3311584at2"/>
<accession>A0A1R0KU69</accession>
<gene>
    <name evidence="2" type="ORF">BS329_15495</name>
</gene>
<dbReference type="InterPro" id="IPR019734">
    <property type="entry name" value="TPR_rpt"/>
</dbReference>
<keyword evidence="3" id="KW-1185">Reference proteome</keyword>